<sequence>MPHGLFIRYLVLQVADKPSDGITCTLHTCHLDDVPTFEAISYVWGTPVKDQEIICNGKTIEITANLLDVLRQVRHAYQPRTLWVDSICINQSDTKEKGHQPWFRRGWVVQEAALGPGALVLWAGYEIDWLKLVRTYVWSIRRVLRLPNIHKLWLSDLHLQGFYTRRNLEAATFQPEGAVEPLNCLETLDHARWLDVTDPRDRIYGFLSLLRQEKPVPLPQPSYEVPYLSLYLEFASELLRSSQDLDILHFVHNDNNTLEDDFPSWVPRWNIRLYSSYTGTLNNYNRNNKRIVSEASPLTITLSEDRATLKVRVVSMDQVAFKAQFFDKDTTTHENVASLWQLVSSKDVSFYPCTLLRAFISIFRCGVYRGRLT</sequence>
<dbReference type="PANTHER" id="PTHR24148">
    <property type="entry name" value="ANKYRIN REPEAT DOMAIN-CONTAINING PROTEIN 39 HOMOLOG-RELATED"/>
    <property type="match status" value="1"/>
</dbReference>
<dbReference type="InterPro" id="IPR010730">
    <property type="entry name" value="HET"/>
</dbReference>
<reference evidence="2 3" key="1">
    <citation type="submission" date="2014-02" db="EMBL/GenBank/DDBJ databases">
        <title>The genome sequence of Colletotrichum salicis CBS 607.94.</title>
        <authorList>
            <person name="Baroncelli R."/>
            <person name="Thon M.R."/>
        </authorList>
    </citation>
    <scope>NUCLEOTIDE SEQUENCE [LARGE SCALE GENOMIC DNA]</scope>
    <source>
        <strain evidence="2 3">CBS 607.94</strain>
    </source>
</reference>
<accession>A0A135V6Y0</accession>
<dbReference type="OrthoDB" id="194358at2759"/>
<evidence type="ECO:0000259" key="1">
    <source>
        <dbReference type="Pfam" id="PF06985"/>
    </source>
</evidence>
<dbReference type="PANTHER" id="PTHR24148:SF64">
    <property type="entry name" value="HETEROKARYON INCOMPATIBILITY DOMAIN-CONTAINING PROTEIN"/>
    <property type="match status" value="1"/>
</dbReference>
<gene>
    <name evidence="2" type="ORF">CSAL01_13352</name>
</gene>
<name>A0A135V6Y0_9PEZI</name>
<comment type="caution">
    <text evidence="2">The sequence shown here is derived from an EMBL/GenBank/DDBJ whole genome shotgun (WGS) entry which is preliminary data.</text>
</comment>
<dbReference type="EMBL" id="JFFI01000340">
    <property type="protein sequence ID" value="KXH68267.1"/>
    <property type="molecule type" value="Genomic_DNA"/>
</dbReference>
<dbReference type="Pfam" id="PF06985">
    <property type="entry name" value="HET"/>
    <property type="match status" value="1"/>
</dbReference>
<keyword evidence="3" id="KW-1185">Reference proteome</keyword>
<feature type="domain" description="Heterokaryon incompatibility" evidence="1">
    <location>
        <begin position="37"/>
        <end position="100"/>
    </location>
</feature>
<dbReference type="STRING" id="1209931.A0A135V6Y0"/>
<organism evidence="2 3">
    <name type="scientific">Colletotrichum salicis</name>
    <dbReference type="NCBI Taxonomy" id="1209931"/>
    <lineage>
        <taxon>Eukaryota</taxon>
        <taxon>Fungi</taxon>
        <taxon>Dikarya</taxon>
        <taxon>Ascomycota</taxon>
        <taxon>Pezizomycotina</taxon>
        <taxon>Sordariomycetes</taxon>
        <taxon>Hypocreomycetidae</taxon>
        <taxon>Glomerellales</taxon>
        <taxon>Glomerellaceae</taxon>
        <taxon>Colletotrichum</taxon>
        <taxon>Colletotrichum acutatum species complex</taxon>
    </lineage>
</organism>
<evidence type="ECO:0000313" key="2">
    <source>
        <dbReference type="EMBL" id="KXH68267.1"/>
    </source>
</evidence>
<protein>
    <recommendedName>
        <fullName evidence="1">Heterokaryon incompatibility domain-containing protein</fullName>
    </recommendedName>
</protein>
<proteinExistence type="predicted"/>
<evidence type="ECO:0000313" key="3">
    <source>
        <dbReference type="Proteomes" id="UP000070121"/>
    </source>
</evidence>
<dbReference type="InterPro" id="IPR052895">
    <property type="entry name" value="HetReg/Transcr_Mod"/>
</dbReference>
<dbReference type="AlphaFoldDB" id="A0A135V6Y0"/>
<dbReference type="Proteomes" id="UP000070121">
    <property type="component" value="Unassembled WGS sequence"/>
</dbReference>